<gene>
    <name evidence="3" type="ORF">SAMN05216243_0601</name>
</gene>
<evidence type="ECO:0000256" key="2">
    <source>
        <dbReference type="SAM" id="Coils"/>
    </source>
</evidence>
<dbReference type="PANTHER" id="PTHR37313">
    <property type="entry name" value="UPF0749 PROTEIN RV1825"/>
    <property type="match status" value="1"/>
</dbReference>
<dbReference type="PANTHER" id="PTHR37313:SF2">
    <property type="entry name" value="UPF0749 PROTEIN YLXX"/>
    <property type="match status" value="1"/>
</dbReference>
<keyword evidence="4" id="KW-1185">Reference proteome</keyword>
<proteinExistence type="inferred from homology"/>
<dbReference type="RefSeq" id="WP_093210908.1">
    <property type="nucleotide sequence ID" value="NZ_FNFL01000001.1"/>
</dbReference>
<accession>A0A1G8W982</accession>
<dbReference type="AlphaFoldDB" id="A0A1G8W982"/>
<reference evidence="3 4" key="1">
    <citation type="submission" date="2016-10" db="EMBL/GenBank/DDBJ databases">
        <authorList>
            <person name="de Groot N.N."/>
        </authorList>
    </citation>
    <scope>NUCLEOTIDE SEQUENCE [LARGE SCALE GENOMIC DNA]</scope>
    <source>
        <strain evidence="3 4">CGMCC 1.6502</strain>
    </source>
</reference>
<name>A0A1G8W982_9BACI</name>
<protein>
    <submittedName>
        <fullName evidence="3">Uncharacterized conserved protein YlxW, UPF0749 family</fullName>
    </submittedName>
</protein>
<keyword evidence="2" id="KW-0175">Coiled coil</keyword>
<dbReference type="STRING" id="407036.SAMN05216243_0601"/>
<dbReference type="Pfam" id="PF05949">
    <property type="entry name" value="DUF881"/>
    <property type="match status" value="1"/>
</dbReference>
<evidence type="ECO:0000256" key="1">
    <source>
        <dbReference type="ARBA" id="ARBA00009108"/>
    </source>
</evidence>
<dbReference type="OrthoDB" id="2439649at2"/>
<dbReference type="Gene3D" id="3.30.70.1880">
    <property type="entry name" value="Protein of unknown function DUF881"/>
    <property type="match status" value="1"/>
</dbReference>
<comment type="similarity">
    <text evidence="1">Belongs to the UPF0749 family.</text>
</comment>
<sequence length="239" mass="27410">MKIKHKLVISLVFGLVGLMVAIQFQSNREPTERDTRDLWEIRSQLQDEQKQQQQLYQQIREAETTIEQYQAKSESEKVQTLKESLEVLKEEAGFTEITKAGLIIDITPVFLENESLQTYPELSPELLNRLINELNAYGATDIAVANERIVHITPIRSVNGETYVNNHPLPSVPIQVKVLADNPERLIDYMEVSQSKEDFSIENLQLDIHYEEEITLAKYEDPIVINSLQVTDSEEAGEQ</sequence>
<evidence type="ECO:0000313" key="4">
    <source>
        <dbReference type="Proteomes" id="UP000198694"/>
    </source>
</evidence>
<feature type="coiled-coil region" evidence="2">
    <location>
        <begin position="42"/>
        <end position="91"/>
    </location>
</feature>
<dbReference type="EMBL" id="FNFL01000001">
    <property type="protein sequence ID" value="SDJ74110.1"/>
    <property type="molecule type" value="Genomic_DNA"/>
</dbReference>
<dbReference type="Proteomes" id="UP000198694">
    <property type="component" value="Unassembled WGS sequence"/>
</dbReference>
<dbReference type="InterPro" id="IPR010273">
    <property type="entry name" value="DUF881"/>
</dbReference>
<organism evidence="3 4">
    <name type="scientific">Sediminibacillus albus</name>
    <dbReference type="NCBI Taxonomy" id="407036"/>
    <lineage>
        <taxon>Bacteria</taxon>
        <taxon>Bacillati</taxon>
        <taxon>Bacillota</taxon>
        <taxon>Bacilli</taxon>
        <taxon>Bacillales</taxon>
        <taxon>Bacillaceae</taxon>
        <taxon>Sediminibacillus</taxon>
    </lineage>
</organism>
<evidence type="ECO:0000313" key="3">
    <source>
        <dbReference type="EMBL" id="SDJ74110.1"/>
    </source>
</evidence>